<dbReference type="InterPro" id="IPR046953">
    <property type="entry name" value="Spore_GerAC-like_C"/>
</dbReference>
<dbReference type="PANTHER" id="PTHR35789">
    <property type="entry name" value="SPORE GERMINATION PROTEIN B3"/>
    <property type="match status" value="1"/>
</dbReference>
<dbReference type="InterPro" id="IPR057336">
    <property type="entry name" value="GerAC_N"/>
</dbReference>
<dbReference type="InterPro" id="IPR008844">
    <property type="entry name" value="Spore_GerAC-like"/>
</dbReference>
<proteinExistence type="inferred from homology"/>
<dbReference type="InterPro" id="IPR038501">
    <property type="entry name" value="Spore_GerAC_C_sf"/>
</dbReference>
<dbReference type="Pfam" id="PF25198">
    <property type="entry name" value="Spore_GerAC_N"/>
    <property type="match status" value="1"/>
</dbReference>
<keyword evidence="4" id="KW-0732">Signal</keyword>
<keyword evidence="7" id="KW-0449">Lipoprotein</keyword>
<keyword evidence="3" id="KW-0309">Germination</keyword>
<evidence type="ECO:0000256" key="5">
    <source>
        <dbReference type="ARBA" id="ARBA00023136"/>
    </source>
</evidence>
<gene>
    <name evidence="10" type="ORF">J2Z69_001751</name>
</gene>
<comment type="subcellular location">
    <subcellularLocation>
        <location evidence="1">Membrane</location>
        <topology evidence="1">Lipid-anchor</topology>
    </subcellularLocation>
</comment>
<dbReference type="PANTHER" id="PTHR35789:SF1">
    <property type="entry name" value="SPORE GERMINATION PROTEIN B3"/>
    <property type="match status" value="1"/>
</dbReference>
<dbReference type="Proteomes" id="UP001519288">
    <property type="component" value="Unassembled WGS sequence"/>
</dbReference>
<keyword evidence="6" id="KW-0564">Palmitate</keyword>
<reference evidence="10 11" key="1">
    <citation type="submission" date="2021-03" db="EMBL/GenBank/DDBJ databases">
        <title>Genomic Encyclopedia of Type Strains, Phase IV (KMG-IV): sequencing the most valuable type-strain genomes for metagenomic binning, comparative biology and taxonomic classification.</title>
        <authorList>
            <person name="Goeker M."/>
        </authorList>
    </citation>
    <scope>NUCLEOTIDE SEQUENCE [LARGE SCALE GENOMIC DNA]</scope>
    <source>
        <strain evidence="10 11">DSM 26806</strain>
    </source>
</reference>
<dbReference type="Pfam" id="PF05504">
    <property type="entry name" value="Spore_GerAC"/>
    <property type="match status" value="1"/>
</dbReference>
<keyword evidence="11" id="KW-1185">Reference proteome</keyword>
<evidence type="ECO:0000256" key="3">
    <source>
        <dbReference type="ARBA" id="ARBA00022544"/>
    </source>
</evidence>
<evidence type="ECO:0000256" key="7">
    <source>
        <dbReference type="ARBA" id="ARBA00023288"/>
    </source>
</evidence>
<feature type="domain" description="Spore germination protein N-terminal" evidence="9">
    <location>
        <begin position="26"/>
        <end position="196"/>
    </location>
</feature>
<dbReference type="RefSeq" id="WP_209861138.1">
    <property type="nucleotide sequence ID" value="NZ_JAGGLD010000002.1"/>
</dbReference>
<evidence type="ECO:0000256" key="2">
    <source>
        <dbReference type="ARBA" id="ARBA00007886"/>
    </source>
</evidence>
<evidence type="ECO:0000256" key="1">
    <source>
        <dbReference type="ARBA" id="ARBA00004635"/>
    </source>
</evidence>
<protein>
    <submittedName>
        <fullName evidence="10">Ger(X)C family germination protein</fullName>
    </submittedName>
</protein>
<comment type="caution">
    <text evidence="10">The sequence shown here is derived from an EMBL/GenBank/DDBJ whole genome shotgun (WGS) entry which is preliminary data.</text>
</comment>
<sequence>MKPTFRIVLILVVVVLMLPIQACKFKDIDLKLFVIAMGIDVSEKSPDKLSVTLKIAIPQGDPKTSDEKVEILTQEAVSIAEAIREAKSRVDKEIDFGHCKAILFGEAYARKDLRGGTDWALRRRDIQLLNFIGIAKPSAKEVLTVQPPTERIPANSILLALSKDGTESPFIVNIYLYNLYRRLQEKGWDPVLPVIEFQTDDEFLINKIYLLDKKKIQVLLTPEETRLFNLLTTKDLKTNFSFRYQGDKMDYNVEHSKSNYKIQSNVKDKSSIDYKINITAELEENQQELPMNKTTLEKISVAASEEMNQQVEALLKKIQKSHLDPIGWGLRYEATHWNNSTEMKEWTEMYPKLDFKVHASIKIHYSGMLN</sequence>
<organism evidence="10 11">
    <name type="scientific">Paenibacillus shirakamiensis</name>
    <dbReference type="NCBI Taxonomy" id="1265935"/>
    <lineage>
        <taxon>Bacteria</taxon>
        <taxon>Bacillati</taxon>
        <taxon>Bacillota</taxon>
        <taxon>Bacilli</taxon>
        <taxon>Bacillales</taxon>
        <taxon>Paenibacillaceae</taxon>
        <taxon>Paenibacillus</taxon>
    </lineage>
</organism>
<evidence type="ECO:0000313" key="10">
    <source>
        <dbReference type="EMBL" id="MBP2000720.1"/>
    </source>
</evidence>
<evidence type="ECO:0000259" key="8">
    <source>
        <dbReference type="Pfam" id="PF05504"/>
    </source>
</evidence>
<accession>A0ABS4JG81</accession>
<evidence type="ECO:0000259" key="9">
    <source>
        <dbReference type="Pfam" id="PF25198"/>
    </source>
</evidence>
<dbReference type="Gene3D" id="3.30.300.210">
    <property type="entry name" value="Nutrient germinant receptor protein C, domain 3"/>
    <property type="match status" value="1"/>
</dbReference>
<comment type="similarity">
    <text evidence="2">Belongs to the GerABKC lipoprotein family.</text>
</comment>
<keyword evidence="5" id="KW-0472">Membrane</keyword>
<dbReference type="NCBIfam" id="TIGR02887">
    <property type="entry name" value="spore_ger_x_C"/>
    <property type="match status" value="1"/>
</dbReference>
<evidence type="ECO:0000313" key="11">
    <source>
        <dbReference type="Proteomes" id="UP001519288"/>
    </source>
</evidence>
<name>A0ABS4JG81_9BACL</name>
<dbReference type="EMBL" id="JAGGLD010000002">
    <property type="protein sequence ID" value="MBP2000720.1"/>
    <property type="molecule type" value="Genomic_DNA"/>
</dbReference>
<evidence type="ECO:0000256" key="6">
    <source>
        <dbReference type="ARBA" id="ARBA00023139"/>
    </source>
</evidence>
<feature type="domain" description="Spore germination GerAC-like C-terminal" evidence="8">
    <location>
        <begin position="209"/>
        <end position="367"/>
    </location>
</feature>
<evidence type="ECO:0000256" key="4">
    <source>
        <dbReference type="ARBA" id="ARBA00022729"/>
    </source>
</evidence>